<dbReference type="PROSITE" id="PS50110">
    <property type="entry name" value="RESPONSE_REGULATORY"/>
    <property type="match status" value="1"/>
</dbReference>
<evidence type="ECO:0000313" key="5">
    <source>
        <dbReference type="Proteomes" id="UP001300692"/>
    </source>
</evidence>
<keyword evidence="1 2" id="KW-0597">Phosphoprotein</keyword>
<feature type="modified residue" description="4-aspartylphosphate" evidence="2">
    <location>
        <position position="61"/>
    </location>
</feature>
<dbReference type="RefSeq" id="WP_264137705.1">
    <property type="nucleotide sequence ID" value="NZ_JAOYOD010000001.1"/>
</dbReference>
<protein>
    <submittedName>
        <fullName evidence="4">Response regulator</fullName>
    </submittedName>
</protein>
<sequence>MEKIYILCVEDQREVLNTISSQLAEFEKHVIVEECESAGEAEELIEEIDAKGDFVAIVISDHVMPGKSGVELLTTLHQDDRFKDTKKILLTGQATHMDTIKAINMAGIDYYIEKPWKADDLIKKTSSLLTQYVVKKGLNYESYVDILDSEKLFNLLKL</sequence>
<dbReference type="InterPro" id="IPR001789">
    <property type="entry name" value="Sig_transdc_resp-reg_receiver"/>
</dbReference>
<dbReference type="InterPro" id="IPR011006">
    <property type="entry name" value="CheY-like_superfamily"/>
</dbReference>
<dbReference type="PANTHER" id="PTHR44591">
    <property type="entry name" value="STRESS RESPONSE REGULATOR PROTEIN 1"/>
    <property type="match status" value="1"/>
</dbReference>
<evidence type="ECO:0000313" key="4">
    <source>
        <dbReference type="EMBL" id="MCV9386872.1"/>
    </source>
</evidence>
<keyword evidence="5" id="KW-1185">Reference proteome</keyword>
<feature type="domain" description="Response regulatory" evidence="3">
    <location>
        <begin position="5"/>
        <end position="129"/>
    </location>
</feature>
<dbReference type="EMBL" id="JAOYOD010000001">
    <property type="protein sequence ID" value="MCV9386872.1"/>
    <property type="molecule type" value="Genomic_DNA"/>
</dbReference>
<comment type="caution">
    <text evidence="4">The sequence shown here is derived from an EMBL/GenBank/DDBJ whole genome shotgun (WGS) entry which is preliminary data.</text>
</comment>
<dbReference type="SMART" id="SM00448">
    <property type="entry name" value="REC"/>
    <property type="match status" value="1"/>
</dbReference>
<evidence type="ECO:0000256" key="1">
    <source>
        <dbReference type="ARBA" id="ARBA00022553"/>
    </source>
</evidence>
<proteinExistence type="predicted"/>
<accession>A0ABT3CTE5</accession>
<organism evidence="4 5">
    <name type="scientific">Reichenbachiella ulvae</name>
    <dbReference type="NCBI Taxonomy" id="2980104"/>
    <lineage>
        <taxon>Bacteria</taxon>
        <taxon>Pseudomonadati</taxon>
        <taxon>Bacteroidota</taxon>
        <taxon>Cytophagia</taxon>
        <taxon>Cytophagales</taxon>
        <taxon>Reichenbachiellaceae</taxon>
        <taxon>Reichenbachiella</taxon>
    </lineage>
</organism>
<reference evidence="4 5" key="1">
    <citation type="submission" date="2022-10" db="EMBL/GenBank/DDBJ databases">
        <title>Comparative genomics and taxonomic characterization of three novel marine species of genus Reichenbachiella exhibiting antioxidant and polysaccharide degradation activities.</title>
        <authorList>
            <person name="Muhammad N."/>
            <person name="Lee Y.-J."/>
            <person name="Ko J."/>
            <person name="Kim S.-G."/>
        </authorList>
    </citation>
    <scope>NUCLEOTIDE SEQUENCE [LARGE SCALE GENOMIC DNA]</scope>
    <source>
        <strain evidence="4 5">ABR2-5</strain>
    </source>
</reference>
<gene>
    <name evidence="4" type="ORF">N7U62_09375</name>
</gene>
<dbReference type="SUPFAM" id="SSF52172">
    <property type="entry name" value="CheY-like"/>
    <property type="match status" value="1"/>
</dbReference>
<dbReference type="Gene3D" id="3.40.50.2300">
    <property type="match status" value="1"/>
</dbReference>
<dbReference type="InterPro" id="IPR050595">
    <property type="entry name" value="Bact_response_regulator"/>
</dbReference>
<evidence type="ECO:0000259" key="3">
    <source>
        <dbReference type="PROSITE" id="PS50110"/>
    </source>
</evidence>
<dbReference type="PANTHER" id="PTHR44591:SF3">
    <property type="entry name" value="RESPONSE REGULATORY DOMAIN-CONTAINING PROTEIN"/>
    <property type="match status" value="1"/>
</dbReference>
<dbReference type="Pfam" id="PF00072">
    <property type="entry name" value="Response_reg"/>
    <property type="match status" value="1"/>
</dbReference>
<evidence type="ECO:0000256" key="2">
    <source>
        <dbReference type="PROSITE-ProRule" id="PRU00169"/>
    </source>
</evidence>
<name>A0ABT3CTE5_9BACT</name>
<dbReference type="Proteomes" id="UP001300692">
    <property type="component" value="Unassembled WGS sequence"/>
</dbReference>